<comment type="caution">
    <text evidence="2">The sequence shown here is derived from an EMBL/GenBank/DDBJ whole genome shotgun (WGS) entry which is preliminary data.</text>
</comment>
<dbReference type="RefSeq" id="WP_206372303.1">
    <property type="nucleotide sequence ID" value="NZ_CAWPTM010000142.1"/>
</dbReference>
<gene>
    <name evidence="2" type="ORF">JYA62_17665</name>
</gene>
<dbReference type="PANTHER" id="PTHR43072">
    <property type="entry name" value="N-ACETYLTRANSFERASE"/>
    <property type="match status" value="1"/>
</dbReference>
<dbReference type="PROSITE" id="PS51186">
    <property type="entry name" value="GNAT"/>
    <property type="match status" value="1"/>
</dbReference>
<dbReference type="SUPFAM" id="SSF55729">
    <property type="entry name" value="Acyl-CoA N-acyltransferases (Nat)"/>
    <property type="match status" value="1"/>
</dbReference>
<dbReference type="InterPro" id="IPR000182">
    <property type="entry name" value="GNAT_dom"/>
</dbReference>
<proteinExistence type="predicted"/>
<dbReference type="CDD" id="cd04301">
    <property type="entry name" value="NAT_SF"/>
    <property type="match status" value="1"/>
</dbReference>
<accession>A0ABS3A4U6</accession>
<dbReference type="Pfam" id="PF00583">
    <property type="entry name" value="Acetyltransf_1"/>
    <property type="match status" value="1"/>
</dbReference>
<evidence type="ECO:0000313" key="3">
    <source>
        <dbReference type="Proteomes" id="UP000779070"/>
    </source>
</evidence>
<keyword evidence="3" id="KW-1185">Reference proteome</keyword>
<dbReference type="Proteomes" id="UP000779070">
    <property type="component" value="Unassembled WGS sequence"/>
</dbReference>
<name>A0ABS3A4U6_9VIBR</name>
<dbReference type="Gene3D" id="3.40.630.30">
    <property type="match status" value="1"/>
</dbReference>
<reference evidence="2 3" key="1">
    <citation type="submission" date="2021-02" db="EMBL/GenBank/DDBJ databases">
        <title>Draft Genome Sequences of 5 Vibrio neptunius Strains Isolated From of Bivalve Hatcheries.</title>
        <authorList>
            <person name="Galvis F."/>
            <person name="Barja J.L."/>
            <person name="Lemos M.L."/>
            <person name="Balado M."/>
        </authorList>
    </citation>
    <scope>NUCLEOTIDE SEQUENCE [LARGE SCALE GENOMIC DNA]</scope>
    <source>
        <strain evidence="2 3">PP-145.98</strain>
    </source>
</reference>
<dbReference type="InterPro" id="IPR016181">
    <property type="entry name" value="Acyl_CoA_acyltransferase"/>
</dbReference>
<evidence type="ECO:0000313" key="2">
    <source>
        <dbReference type="EMBL" id="MBN3579490.1"/>
    </source>
</evidence>
<organism evidence="2 3">
    <name type="scientific">Vibrio neptunius</name>
    <dbReference type="NCBI Taxonomy" id="170651"/>
    <lineage>
        <taxon>Bacteria</taxon>
        <taxon>Pseudomonadati</taxon>
        <taxon>Pseudomonadota</taxon>
        <taxon>Gammaproteobacteria</taxon>
        <taxon>Vibrionales</taxon>
        <taxon>Vibrionaceae</taxon>
        <taxon>Vibrio</taxon>
    </lineage>
</organism>
<feature type="domain" description="N-acetyltransferase" evidence="1">
    <location>
        <begin position="6"/>
        <end position="157"/>
    </location>
</feature>
<dbReference type="EMBL" id="JAFHLB010000025">
    <property type="protein sequence ID" value="MBN3579490.1"/>
    <property type="molecule type" value="Genomic_DNA"/>
</dbReference>
<protein>
    <submittedName>
        <fullName evidence="2">GNAT family N-acetyltransferase</fullName>
    </submittedName>
</protein>
<evidence type="ECO:0000259" key="1">
    <source>
        <dbReference type="PROSITE" id="PS51186"/>
    </source>
</evidence>
<sequence length="157" mass="18266">MEGLILIIRKAKVDEISRLLELEQCVIDAERPYNSSLKEKSAYYYDIERLISCHNSHLLVAEVDNEIVGTGYAQIRNSKPSLEHEQHCYLGFMYVSPNYRGQGINFKLVSKLIDWSKRRRIFDFYLDVYADNDSAVKAYEKVGFKGELLEMKLCLTK</sequence>